<reference evidence="2" key="1">
    <citation type="journal article" date="2021" name="bioRxiv">
        <title>Whole Genome Assembly and Annotation of Northern Wild Rice, Zizania palustris L., Supports a Whole Genome Duplication in the Zizania Genus.</title>
        <authorList>
            <person name="Haas M."/>
            <person name="Kono T."/>
            <person name="Macchietto M."/>
            <person name="Millas R."/>
            <person name="McGilp L."/>
            <person name="Shao M."/>
            <person name="Duquette J."/>
            <person name="Hirsch C.N."/>
            <person name="Kimball J."/>
        </authorList>
    </citation>
    <scope>NUCLEOTIDE SEQUENCE</scope>
    <source>
        <tissue evidence="2">Fresh leaf tissue</tissue>
    </source>
</reference>
<proteinExistence type="predicted"/>
<accession>A0A8J5W906</accession>
<reference evidence="2" key="2">
    <citation type="submission" date="2021-02" db="EMBL/GenBank/DDBJ databases">
        <authorList>
            <person name="Kimball J.A."/>
            <person name="Haas M.W."/>
            <person name="Macchietto M."/>
            <person name="Kono T."/>
            <person name="Duquette J."/>
            <person name="Shao M."/>
        </authorList>
    </citation>
    <scope>NUCLEOTIDE SEQUENCE</scope>
    <source>
        <tissue evidence="2">Fresh leaf tissue</tissue>
    </source>
</reference>
<dbReference type="Proteomes" id="UP000729402">
    <property type="component" value="Unassembled WGS sequence"/>
</dbReference>
<dbReference type="EMBL" id="JAAALK010000082">
    <property type="protein sequence ID" value="KAG8085084.1"/>
    <property type="molecule type" value="Genomic_DNA"/>
</dbReference>
<gene>
    <name evidence="2" type="ORF">GUJ93_ZPchr0010g7209</name>
</gene>
<keyword evidence="3" id="KW-1185">Reference proteome</keyword>
<dbReference type="AlphaFoldDB" id="A0A8J5W906"/>
<evidence type="ECO:0000256" key="1">
    <source>
        <dbReference type="SAM" id="MobiDB-lite"/>
    </source>
</evidence>
<evidence type="ECO:0000313" key="3">
    <source>
        <dbReference type="Proteomes" id="UP000729402"/>
    </source>
</evidence>
<comment type="caution">
    <text evidence="2">The sequence shown here is derived from an EMBL/GenBank/DDBJ whole genome shotgun (WGS) entry which is preliminary data.</text>
</comment>
<evidence type="ECO:0000313" key="2">
    <source>
        <dbReference type="EMBL" id="KAG8085084.1"/>
    </source>
</evidence>
<feature type="region of interest" description="Disordered" evidence="1">
    <location>
        <begin position="1"/>
        <end position="37"/>
    </location>
</feature>
<name>A0A8J5W906_ZIZPA</name>
<organism evidence="2 3">
    <name type="scientific">Zizania palustris</name>
    <name type="common">Northern wild rice</name>
    <dbReference type="NCBI Taxonomy" id="103762"/>
    <lineage>
        <taxon>Eukaryota</taxon>
        <taxon>Viridiplantae</taxon>
        <taxon>Streptophyta</taxon>
        <taxon>Embryophyta</taxon>
        <taxon>Tracheophyta</taxon>
        <taxon>Spermatophyta</taxon>
        <taxon>Magnoliopsida</taxon>
        <taxon>Liliopsida</taxon>
        <taxon>Poales</taxon>
        <taxon>Poaceae</taxon>
        <taxon>BOP clade</taxon>
        <taxon>Oryzoideae</taxon>
        <taxon>Oryzeae</taxon>
        <taxon>Zizaniinae</taxon>
        <taxon>Zizania</taxon>
    </lineage>
</organism>
<protein>
    <submittedName>
        <fullName evidence="2">Uncharacterized protein</fullName>
    </submittedName>
</protein>
<sequence length="164" mass="17939">MDATWKHIPSDGSSMPPKPSPQRHLPNQSPKATRQRQDRLFDAAETIAPCGITKANITVVAKRSCAATSNPLSCGNPKALVSSSNKMRFHATSIEMGSYAPLRAPVTHRNPSLIEFKRCDNICMDDLVNSSSEKYVRNNRKYYMLLLPTVAMGHGGITHSTVSG</sequence>